<gene>
    <name evidence="11" type="primary">ALG14</name>
    <name evidence="12" type="ORF">DASC09_008660</name>
</gene>
<evidence type="ECO:0000313" key="12">
    <source>
        <dbReference type="EMBL" id="GMM33541.1"/>
    </source>
</evidence>
<reference evidence="12 13" key="1">
    <citation type="journal article" date="2023" name="Elife">
        <title>Identification of key yeast species and microbe-microbe interactions impacting larval growth of Drosophila in the wild.</title>
        <authorList>
            <person name="Mure A."/>
            <person name="Sugiura Y."/>
            <person name="Maeda R."/>
            <person name="Honda K."/>
            <person name="Sakurai N."/>
            <person name="Takahashi Y."/>
            <person name="Watada M."/>
            <person name="Katoh T."/>
            <person name="Gotoh A."/>
            <person name="Gotoh Y."/>
            <person name="Taniguchi I."/>
            <person name="Nakamura K."/>
            <person name="Hayashi T."/>
            <person name="Katayama T."/>
            <person name="Uemura T."/>
            <person name="Hattori Y."/>
        </authorList>
    </citation>
    <scope>NUCLEOTIDE SEQUENCE [LARGE SCALE GENOMIC DNA]</scope>
    <source>
        <strain evidence="12 13">SC-9</strain>
    </source>
</reference>
<dbReference type="PANTHER" id="PTHR12154">
    <property type="entry name" value="GLYCOSYL TRANSFERASE-RELATED"/>
    <property type="match status" value="1"/>
</dbReference>
<comment type="caution">
    <text evidence="12">The sequence shown here is derived from an EMBL/GenBank/DDBJ whole genome shotgun (WGS) entry which is preliminary data.</text>
</comment>
<keyword evidence="6" id="KW-0812">Transmembrane</keyword>
<keyword evidence="7 11" id="KW-0256">Endoplasmic reticulum</keyword>
<comment type="subunit">
    <text evidence="4 11">Heterodimer with ALG13 to form a functional enzyme.</text>
</comment>
<comment type="function">
    <text evidence="11">Involved in protein N-glycosylation. Essential for the second step of the dolichol-linked oligosaccharide pathway. Anchors the catalytic subunit ALG13 to the ER.</text>
</comment>
<evidence type="ECO:0000256" key="7">
    <source>
        <dbReference type="ARBA" id="ARBA00022824"/>
    </source>
</evidence>
<accession>A0AAV5QG19</accession>
<dbReference type="Proteomes" id="UP001360560">
    <property type="component" value="Unassembled WGS sequence"/>
</dbReference>
<evidence type="ECO:0000256" key="8">
    <source>
        <dbReference type="ARBA" id="ARBA00022989"/>
    </source>
</evidence>
<keyword evidence="12" id="KW-0808">Transferase</keyword>
<evidence type="ECO:0000256" key="2">
    <source>
        <dbReference type="ARBA" id="ARBA00004590"/>
    </source>
</evidence>
<keyword evidence="12" id="KW-0328">Glycosyltransferase</keyword>
<evidence type="ECO:0000256" key="3">
    <source>
        <dbReference type="ARBA" id="ARBA00009731"/>
    </source>
</evidence>
<evidence type="ECO:0000313" key="13">
    <source>
        <dbReference type="Proteomes" id="UP001360560"/>
    </source>
</evidence>
<dbReference type="Pfam" id="PF08660">
    <property type="entry name" value="Alg14"/>
    <property type="match status" value="1"/>
</dbReference>
<keyword evidence="8" id="KW-1133">Transmembrane helix</keyword>
<dbReference type="GO" id="GO:0031965">
    <property type="term" value="C:nuclear membrane"/>
    <property type="evidence" value="ECO:0007669"/>
    <property type="project" value="UniProtKB-SubCell"/>
</dbReference>
<sequence>MVLLGSGGHTGEMIRLLDGLDFTEYSRLTLVITEGDNGSIKKARDFENSNFSSNEEVIISEHEASMTSVGNFVVDYIFLPRARNVGQPLISSAITTIGCIVQTFKIMWSRNTFPHAILCNGPGTSVPLCYVFYLLSLVKFQNAVIIYVESLARVSRLSASGWLLYPIASRFIVQWEMLHEKFSRSEYYGILV</sequence>
<dbReference type="AlphaFoldDB" id="A0AAV5QG19"/>
<dbReference type="InterPro" id="IPR013969">
    <property type="entry name" value="Oligosacch_biosynth_Alg14"/>
</dbReference>
<dbReference type="Gene3D" id="3.40.50.2000">
    <property type="entry name" value="Glycogen Phosphorylase B"/>
    <property type="match status" value="1"/>
</dbReference>
<dbReference type="GO" id="GO:0004577">
    <property type="term" value="F:N-acetylglucosaminyldiphosphodolichol N-acetylglucosaminyltransferase activity"/>
    <property type="evidence" value="ECO:0007669"/>
    <property type="project" value="TreeGrafter"/>
</dbReference>
<evidence type="ECO:0000256" key="5">
    <source>
        <dbReference type="ARBA" id="ARBA00017467"/>
    </source>
</evidence>
<name>A0AAV5QG19_9ASCO</name>
<evidence type="ECO:0000256" key="11">
    <source>
        <dbReference type="RuleBase" id="RU362127"/>
    </source>
</evidence>
<keyword evidence="13" id="KW-1185">Reference proteome</keyword>
<evidence type="ECO:0000256" key="4">
    <source>
        <dbReference type="ARBA" id="ARBA00011335"/>
    </source>
</evidence>
<evidence type="ECO:0000256" key="6">
    <source>
        <dbReference type="ARBA" id="ARBA00022692"/>
    </source>
</evidence>
<dbReference type="EMBL" id="BTFZ01000001">
    <property type="protein sequence ID" value="GMM33541.1"/>
    <property type="molecule type" value="Genomic_DNA"/>
</dbReference>
<organism evidence="12 13">
    <name type="scientific">Saccharomycopsis crataegensis</name>
    <dbReference type="NCBI Taxonomy" id="43959"/>
    <lineage>
        <taxon>Eukaryota</taxon>
        <taxon>Fungi</taxon>
        <taxon>Dikarya</taxon>
        <taxon>Ascomycota</taxon>
        <taxon>Saccharomycotina</taxon>
        <taxon>Saccharomycetes</taxon>
        <taxon>Saccharomycopsidaceae</taxon>
        <taxon>Saccharomycopsis</taxon>
    </lineage>
</organism>
<evidence type="ECO:0000256" key="9">
    <source>
        <dbReference type="ARBA" id="ARBA00023136"/>
    </source>
</evidence>
<protein>
    <recommendedName>
        <fullName evidence="5 11">UDP-N-acetylglucosamine transferase subunit ALG14</fullName>
    </recommendedName>
    <alternativeName>
        <fullName evidence="10 11">Asparagine-linked glycosylation protein 14</fullName>
    </alternativeName>
</protein>
<evidence type="ECO:0000256" key="10">
    <source>
        <dbReference type="ARBA" id="ARBA00032062"/>
    </source>
</evidence>
<comment type="similarity">
    <text evidence="3 11">Belongs to the ALG14 family.</text>
</comment>
<proteinExistence type="inferred from homology"/>
<evidence type="ECO:0000256" key="1">
    <source>
        <dbReference type="ARBA" id="ARBA00004389"/>
    </source>
</evidence>
<keyword evidence="9" id="KW-0472">Membrane</keyword>
<dbReference type="PANTHER" id="PTHR12154:SF4">
    <property type="entry name" value="UDP-N-ACETYLGLUCOSAMINE TRANSFERASE SUBUNIT ALG14 HOMOLOG"/>
    <property type="match status" value="1"/>
</dbReference>
<dbReference type="GO" id="GO:0006488">
    <property type="term" value="P:dolichol-linked oligosaccharide biosynthetic process"/>
    <property type="evidence" value="ECO:0007669"/>
    <property type="project" value="InterPro"/>
</dbReference>
<comment type="subcellular location">
    <subcellularLocation>
        <location evidence="1 11">Endoplasmic reticulum membrane</location>
        <topology evidence="1 11">Single-pass membrane protein</topology>
    </subcellularLocation>
    <subcellularLocation>
        <location evidence="2">Nucleus membrane</location>
        <topology evidence="2">Single-pass membrane protein</topology>
    </subcellularLocation>
</comment>
<dbReference type="GO" id="GO:0043541">
    <property type="term" value="C:UDP-N-acetylglucosamine transferase complex"/>
    <property type="evidence" value="ECO:0007669"/>
    <property type="project" value="TreeGrafter"/>
</dbReference>